<dbReference type="Gene3D" id="1.10.510.10">
    <property type="entry name" value="Transferase(Phosphotransferase) domain 1"/>
    <property type="match status" value="1"/>
</dbReference>
<dbReference type="InterPro" id="IPR011009">
    <property type="entry name" value="Kinase-like_dom_sf"/>
</dbReference>
<evidence type="ECO:0000256" key="7">
    <source>
        <dbReference type="ARBA" id="ARBA00022840"/>
    </source>
</evidence>
<dbReference type="PROSITE" id="PS50200">
    <property type="entry name" value="RA"/>
    <property type="match status" value="1"/>
</dbReference>
<dbReference type="Proteomes" id="UP000789405">
    <property type="component" value="Unassembled WGS sequence"/>
</dbReference>
<evidence type="ECO:0000256" key="4">
    <source>
        <dbReference type="ARBA" id="ARBA00022679"/>
    </source>
</evidence>
<dbReference type="InterPro" id="IPR008271">
    <property type="entry name" value="Ser/Thr_kinase_AS"/>
</dbReference>
<evidence type="ECO:0000259" key="14">
    <source>
        <dbReference type="PROSITE" id="PS50200"/>
    </source>
</evidence>
<evidence type="ECO:0000259" key="12">
    <source>
        <dbReference type="PROSITE" id="PS50011"/>
    </source>
</evidence>
<evidence type="ECO:0000256" key="6">
    <source>
        <dbReference type="ARBA" id="ARBA00022777"/>
    </source>
</evidence>
<evidence type="ECO:0000256" key="3">
    <source>
        <dbReference type="ARBA" id="ARBA00022527"/>
    </source>
</evidence>
<dbReference type="EMBL" id="CAJVPY010004433">
    <property type="protein sequence ID" value="CAG8619186.1"/>
    <property type="molecule type" value="Genomic_DNA"/>
</dbReference>
<comment type="similarity">
    <text evidence="1">Belongs to the protein kinase superfamily. STE Ser/Thr protein kinase family. MAP kinase kinase kinase subfamily.</text>
</comment>
<dbReference type="FunFam" id="1.10.510.10:FF:000334">
    <property type="entry name" value="Serine/threonine-protein kinase STE11"/>
    <property type="match status" value="1"/>
</dbReference>
<dbReference type="PROSITE" id="PS00108">
    <property type="entry name" value="PROTEIN_KINASE_ST"/>
    <property type="match status" value="1"/>
</dbReference>
<dbReference type="PANTHER" id="PTHR11584">
    <property type="entry name" value="SERINE/THREONINE PROTEIN KINASE"/>
    <property type="match status" value="1"/>
</dbReference>
<keyword evidence="6" id="KW-0418">Kinase</keyword>
<dbReference type="FunFam" id="3.30.200.20:FF:000387">
    <property type="entry name" value="Serine/threonine-protein kinase STE11"/>
    <property type="match status" value="1"/>
</dbReference>
<evidence type="ECO:0000256" key="5">
    <source>
        <dbReference type="ARBA" id="ARBA00022741"/>
    </source>
</evidence>
<evidence type="ECO:0000256" key="11">
    <source>
        <dbReference type="SAM" id="MobiDB-lite"/>
    </source>
</evidence>
<feature type="region of interest" description="Disordered" evidence="11">
    <location>
        <begin position="336"/>
        <end position="359"/>
    </location>
</feature>
<reference evidence="15" key="1">
    <citation type="submission" date="2021-06" db="EMBL/GenBank/DDBJ databases">
        <authorList>
            <person name="Kallberg Y."/>
            <person name="Tangrot J."/>
            <person name="Rosling A."/>
        </authorList>
    </citation>
    <scope>NUCLEOTIDE SEQUENCE</scope>
    <source>
        <strain evidence="15">MA453B</strain>
    </source>
</reference>
<dbReference type="Gene3D" id="1.10.150.50">
    <property type="entry name" value="Transcription Factor, Ets-1"/>
    <property type="match status" value="1"/>
</dbReference>
<accession>A0A9N9GLH6</accession>
<dbReference type="PROSITE" id="PS50011">
    <property type="entry name" value="PROTEIN_KINASE_DOM"/>
    <property type="match status" value="1"/>
</dbReference>
<comment type="catalytic activity">
    <reaction evidence="9">
        <text>L-seryl-[protein] + ATP = O-phospho-L-seryl-[protein] + ADP + H(+)</text>
        <dbReference type="Rhea" id="RHEA:17989"/>
        <dbReference type="Rhea" id="RHEA-COMP:9863"/>
        <dbReference type="Rhea" id="RHEA-COMP:11604"/>
        <dbReference type="ChEBI" id="CHEBI:15378"/>
        <dbReference type="ChEBI" id="CHEBI:29999"/>
        <dbReference type="ChEBI" id="CHEBI:30616"/>
        <dbReference type="ChEBI" id="CHEBI:83421"/>
        <dbReference type="ChEBI" id="CHEBI:456216"/>
        <dbReference type="EC" id="2.7.11.25"/>
    </reaction>
</comment>
<dbReference type="InterPro" id="IPR013761">
    <property type="entry name" value="SAM/pointed_sf"/>
</dbReference>
<evidence type="ECO:0000313" key="15">
    <source>
        <dbReference type="EMBL" id="CAG8619186.1"/>
    </source>
</evidence>
<feature type="compositionally biased region" description="Low complexity" evidence="11">
    <location>
        <begin position="127"/>
        <end position="140"/>
    </location>
</feature>
<evidence type="ECO:0000256" key="10">
    <source>
        <dbReference type="PROSITE-ProRule" id="PRU10141"/>
    </source>
</evidence>
<dbReference type="SMART" id="SM00454">
    <property type="entry name" value="SAM"/>
    <property type="match status" value="1"/>
</dbReference>
<keyword evidence="5 10" id="KW-0547">Nucleotide-binding</keyword>
<dbReference type="SUPFAM" id="SSF56112">
    <property type="entry name" value="Protein kinase-like (PK-like)"/>
    <property type="match status" value="1"/>
</dbReference>
<dbReference type="PANTHER" id="PTHR11584:SF369">
    <property type="entry name" value="MITOGEN-ACTIVATED PROTEIN KINASE KINASE KINASE 19-RELATED"/>
    <property type="match status" value="1"/>
</dbReference>
<dbReference type="Gene3D" id="3.10.20.90">
    <property type="entry name" value="Phosphatidylinositol 3-kinase Catalytic Subunit, Chain A, domain 1"/>
    <property type="match status" value="1"/>
</dbReference>
<feature type="binding site" evidence="10">
    <location>
        <position position="437"/>
    </location>
    <ligand>
        <name>ATP</name>
        <dbReference type="ChEBI" id="CHEBI:30616"/>
    </ligand>
</feature>
<dbReference type="InterPro" id="IPR001660">
    <property type="entry name" value="SAM"/>
</dbReference>
<comment type="caution">
    <text evidence="15">The sequence shown here is derived from an EMBL/GenBank/DDBJ whole genome shotgun (WGS) entry which is preliminary data.</text>
</comment>
<dbReference type="PROSITE" id="PS00107">
    <property type="entry name" value="PROTEIN_KINASE_ATP"/>
    <property type="match status" value="1"/>
</dbReference>
<protein>
    <recommendedName>
        <fullName evidence="2">mitogen-activated protein kinase kinase kinase</fullName>
        <ecNumber evidence="2">2.7.11.25</ecNumber>
    </recommendedName>
</protein>
<dbReference type="AlphaFoldDB" id="A0A9N9GLH6"/>
<dbReference type="Pfam" id="PF14847">
    <property type="entry name" value="Ras_bdg_2"/>
    <property type="match status" value="1"/>
</dbReference>
<feature type="domain" description="SAM" evidence="13">
    <location>
        <begin position="32"/>
        <end position="95"/>
    </location>
</feature>
<feature type="region of interest" description="Disordered" evidence="11">
    <location>
        <begin position="127"/>
        <end position="164"/>
    </location>
</feature>
<keyword evidence="7 10" id="KW-0067">ATP-binding</keyword>
<dbReference type="GO" id="GO:0004709">
    <property type="term" value="F:MAP kinase kinase kinase activity"/>
    <property type="evidence" value="ECO:0007669"/>
    <property type="project" value="UniProtKB-EC"/>
</dbReference>
<dbReference type="EC" id="2.7.11.25" evidence="2"/>
<evidence type="ECO:0000259" key="13">
    <source>
        <dbReference type="PROSITE" id="PS50105"/>
    </source>
</evidence>
<dbReference type="SMART" id="SM00220">
    <property type="entry name" value="S_TKc"/>
    <property type="match status" value="1"/>
</dbReference>
<dbReference type="CDD" id="cd17043">
    <property type="entry name" value="RA"/>
    <property type="match status" value="1"/>
</dbReference>
<dbReference type="SMART" id="SM01304">
    <property type="entry name" value="Ras_bdg_2"/>
    <property type="match status" value="1"/>
</dbReference>
<feature type="domain" description="Protein kinase" evidence="12">
    <location>
        <begin position="408"/>
        <end position="673"/>
    </location>
</feature>
<dbReference type="SUPFAM" id="SSF47769">
    <property type="entry name" value="SAM/Pointed domain"/>
    <property type="match status" value="1"/>
</dbReference>
<keyword evidence="4" id="KW-0808">Transferase</keyword>
<evidence type="ECO:0000256" key="1">
    <source>
        <dbReference type="ARBA" id="ARBA00006529"/>
    </source>
</evidence>
<evidence type="ECO:0000256" key="2">
    <source>
        <dbReference type="ARBA" id="ARBA00012406"/>
    </source>
</evidence>
<dbReference type="GO" id="GO:0005524">
    <property type="term" value="F:ATP binding"/>
    <property type="evidence" value="ECO:0007669"/>
    <property type="project" value="UniProtKB-UniRule"/>
</dbReference>
<feature type="domain" description="Ras-associating" evidence="14">
    <location>
        <begin position="180"/>
        <end position="264"/>
    </location>
</feature>
<proteinExistence type="inferred from homology"/>
<name>A0A9N9GLH6_9GLOM</name>
<keyword evidence="3" id="KW-0723">Serine/threonine-protein kinase</keyword>
<dbReference type="InterPro" id="IPR017441">
    <property type="entry name" value="Protein_kinase_ATP_BS"/>
</dbReference>
<comment type="catalytic activity">
    <reaction evidence="8">
        <text>L-threonyl-[protein] + ATP = O-phospho-L-threonyl-[protein] + ADP + H(+)</text>
        <dbReference type="Rhea" id="RHEA:46608"/>
        <dbReference type="Rhea" id="RHEA-COMP:11060"/>
        <dbReference type="Rhea" id="RHEA-COMP:11605"/>
        <dbReference type="ChEBI" id="CHEBI:15378"/>
        <dbReference type="ChEBI" id="CHEBI:30013"/>
        <dbReference type="ChEBI" id="CHEBI:30616"/>
        <dbReference type="ChEBI" id="CHEBI:61977"/>
        <dbReference type="ChEBI" id="CHEBI:456216"/>
        <dbReference type="EC" id="2.7.11.25"/>
    </reaction>
</comment>
<organism evidence="15 16">
    <name type="scientific">Dentiscutata erythropus</name>
    <dbReference type="NCBI Taxonomy" id="1348616"/>
    <lineage>
        <taxon>Eukaryota</taxon>
        <taxon>Fungi</taxon>
        <taxon>Fungi incertae sedis</taxon>
        <taxon>Mucoromycota</taxon>
        <taxon>Glomeromycotina</taxon>
        <taxon>Glomeromycetes</taxon>
        <taxon>Diversisporales</taxon>
        <taxon>Gigasporaceae</taxon>
        <taxon>Dentiscutata</taxon>
    </lineage>
</organism>
<keyword evidence="16" id="KW-1185">Reference proteome</keyword>
<evidence type="ECO:0000313" key="16">
    <source>
        <dbReference type="Proteomes" id="UP000789405"/>
    </source>
</evidence>
<gene>
    <name evidence="15" type="ORF">DERYTH_LOCUS8548</name>
</gene>
<dbReference type="OrthoDB" id="266718at2759"/>
<dbReference type="InterPro" id="IPR029458">
    <property type="entry name" value="Ras-bd_By2"/>
</dbReference>
<dbReference type="InterPro" id="IPR000159">
    <property type="entry name" value="RA_dom"/>
</dbReference>
<dbReference type="PROSITE" id="PS50105">
    <property type="entry name" value="SAM_DOMAIN"/>
    <property type="match status" value="1"/>
</dbReference>
<sequence length="685" mass="77000">MTQIFLSSISAAESTSSAKATDAITFENVRRWSIEQVSFWLQENNFKEHQKLFAENDINGDVLLEIDHQVLRELNVKSVGDRMRLIAAVRNLLKTCAGNCLNCPAIKYAKDTNSPEIEKVKNTLSRSNSNSRVLVRSNSNPRLAMRSNSTSRGNKDHYKPPAHTKQKSVEFPMSLESVMQRCIKVYGEEGQTRTIPIINITDAKSILARILQKFNINEDTEKYSLFATLSDGATRSLTDEEIVNICSSANRPERERLILRKKHLPMSHEQKKEQMRAKKLENFFGEQPPSSGQPTGIAGITHRKLRNFFGQRPPSELISSNLMDYFPNHATEDLERSARNSIRKSRRISSASRISRTKSRRISRTFDDVNNRLSTILSPSINLGDNCETTIPEEDLEKLTEKAGSVKWMKGDLIGKGSFGSVYLGLDSVTGVLMAVKQVELPTGNSANEERKKSMVDALQREIALLKELQHENIVQYLGSQHDDETLNIFLEYVPGGSVTTMLNSYGALEEPLVKSFVRQILQGLKYLHGKDIIHRDIKGANILVDNKGRIKISDFGISKKVEDQIRASISVHRPSLQGSVFWMAPEVVKQTAYTSKADIWSLGCLIVEMFTGTHPFPEFNQMQAMFKIGTESCAPEIPDNISDEAKDFLKKTFEPNHNDRPTAEVLSTHPFANSTVKSNLAIPQ</sequence>
<dbReference type="InterPro" id="IPR000719">
    <property type="entry name" value="Prot_kinase_dom"/>
</dbReference>
<dbReference type="Pfam" id="PF00069">
    <property type="entry name" value="Pkinase"/>
    <property type="match status" value="1"/>
</dbReference>
<evidence type="ECO:0000256" key="8">
    <source>
        <dbReference type="ARBA" id="ARBA00047559"/>
    </source>
</evidence>
<evidence type="ECO:0000256" key="9">
    <source>
        <dbReference type="ARBA" id="ARBA00048329"/>
    </source>
</evidence>
<dbReference type="Pfam" id="PF00536">
    <property type="entry name" value="SAM_1"/>
    <property type="match status" value="1"/>
</dbReference>